<dbReference type="Proteomes" id="UP000280444">
    <property type="component" value="Unassembled WGS sequence"/>
</dbReference>
<dbReference type="CDD" id="cd07505">
    <property type="entry name" value="HAD_BPGM-like"/>
    <property type="match status" value="1"/>
</dbReference>
<protein>
    <submittedName>
        <fullName evidence="1">HAD family phosphatase</fullName>
    </submittedName>
</protein>
<organism evidence="1 2">
    <name type="scientific">Schaalia canis</name>
    <dbReference type="NCBI Taxonomy" id="100469"/>
    <lineage>
        <taxon>Bacteria</taxon>
        <taxon>Bacillati</taxon>
        <taxon>Actinomycetota</taxon>
        <taxon>Actinomycetes</taxon>
        <taxon>Actinomycetales</taxon>
        <taxon>Actinomycetaceae</taxon>
        <taxon>Schaalia</taxon>
    </lineage>
</organism>
<sequence length="230" mass="24687">MSVHLPAAVLLDQDGTIIDSEPIWDEVEFELTRELGGTLTPEIRQTFIGGPLDATARTIIELTGTSVSQDEIEHEIVERVARTIHTRGVRWLPGVADFLTRMRSLGLPIAVVTASYHRIADAVMANAPVEGITLMVAGDDVERPKPDPAGYLLAAERLGVPPEDCVAVEDSFPGMRAAVDAGARTIMVPGMQHLELFPGVSRVRSLADIDADLLSRVMSGESVDLSDVAA</sequence>
<proteinExistence type="predicted"/>
<dbReference type="SUPFAM" id="SSF56784">
    <property type="entry name" value="HAD-like"/>
    <property type="match status" value="1"/>
</dbReference>
<dbReference type="SFLD" id="SFLDS00003">
    <property type="entry name" value="Haloacid_Dehalogenase"/>
    <property type="match status" value="1"/>
</dbReference>
<dbReference type="SFLD" id="SFLDG01129">
    <property type="entry name" value="C1.5:_HAD__Beta-PGM__Phosphata"/>
    <property type="match status" value="1"/>
</dbReference>
<dbReference type="PANTHER" id="PTHR18901:SF38">
    <property type="entry name" value="PSEUDOURIDINE-5'-PHOSPHATASE"/>
    <property type="match status" value="1"/>
</dbReference>
<dbReference type="InterPro" id="IPR023214">
    <property type="entry name" value="HAD_sf"/>
</dbReference>
<dbReference type="AlphaFoldDB" id="A0A3P1SG68"/>
<dbReference type="PRINTS" id="PR00413">
    <property type="entry name" value="HADHALOGNASE"/>
</dbReference>
<keyword evidence="2" id="KW-1185">Reference proteome</keyword>
<dbReference type="PANTHER" id="PTHR18901">
    <property type="entry name" value="2-DEOXYGLUCOSE-6-PHOSPHATE PHOSPHATASE 2"/>
    <property type="match status" value="1"/>
</dbReference>
<comment type="caution">
    <text evidence="1">The sequence shown here is derived from an EMBL/GenBank/DDBJ whole genome shotgun (WGS) entry which is preliminary data.</text>
</comment>
<name>A0A3P1SG68_9ACTO</name>
<dbReference type="InterPro" id="IPR041492">
    <property type="entry name" value="HAD_2"/>
</dbReference>
<dbReference type="RefSeq" id="WP_124867443.1">
    <property type="nucleotide sequence ID" value="NZ_RQZF01000001.1"/>
</dbReference>
<gene>
    <name evidence="1" type="ORF">EII11_00265</name>
</gene>
<dbReference type="Gene3D" id="3.40.50.1000">
    <property type="entry name" value="HAD superfamily/HAD-like"/>
    <property type="match status" value="1"/>
</dbReference>
<dbReference type="Gene3D" id="1.10.150.240">
    <property type="entry name" value="Putative phosphatase, domain 2"/>
    <property type="match status" value="1"/>
</dbReference>
<dbReference type="InterPro" id="IPR023198">
    <property type="entry name" value="PGP-like_dom2"/>
</dbReference>
<dbReference type="NCBIfam" id="TIGR01509">
    <property type="entry name" value="HAD-SF-IA-v3"/>
    <property type="match status" value="1"/>
</dbReference>
<dbReference type="InterPro" id="IPR036412">
    <property type="entry name" value="HAD-like_sf"/>
</dbReference>
<reference evidence="1 2" key="1">
    <citation type="submission" date="2018-11" db="EMBL/GenBank/DDBJ databases">
        <title>Genomes From Bacteria Associated with the Canine Oral Cavity: a Test Case for Automated Genome-Based Taxonomic Assignment.</title>
        <authorList>
            <person name="Coil D.A."/>
            <person name="Jospin G."/>
            <person name="Darling A.E."/>
            <person name="Wallis C."/>
            <person name="Davis I.J."/>
            <person name="Harris S."/>
            <person name="Eisen J.A."/>
            <person name="Holcombe L.J."/>
            <person name="O'Flynn C."/>
        </authorList>
    </citation>
    <scope>NUCLEOTIDE SEQUENCE [LARGE SCALE GENOMIC DNA]</scope>
    <source>
        <strain evidence="1 2">OH770</strain>
    </source>
</reference>
<dbReference type="EMBL" id="RQZF01000001">
    <property type="protein sequence ID" value="RRC96148.1"/>
    <property type="molecule type" value="Genomic_DNA"/>
</dbReference>
<dbReference type="Pfam" id="PF13419">
    <property type="entry name" value="HAD_2"/>
    <property type="match status" value="1"/>
</dbReference>
<dbReference type="OrthoDB" id="9797743at2"/>
<evidence type="ECO:0000313" key="2">
    <source>
        <dbReference type="Proteomes" id="UP000280444"/>
    </source>
</evidence>
<dbReference type="InterPro" id="IPR006439">
    <property type="entry name" value="HAD-SF_hydro_IA"/>
</dbReference>
<evidence type="ECO:0000313" key="1">
    <source>
        <dbReference type="EMBL" id="RRC96148.1"/>
    </source>
</evidence>
<accession>A0A3P1SG68</accession>